<organism evidence="1 2">
    <name type="scientific">Ditylenchus dipsaci</name>
    <dbReference type="NCBI Taxonomy" id="166011"/>
    <lineage>
        <taxon>Eukaryota</taxon>
        <taxon>Metazoa</taxon>
        <taxon>Ecdysozoa</taxon>
        <taxon>Nematoda</taxon>
        <taxon>Chromadorea</taxon>
        <taxon>Rhabditida</taxon>
        <taxon>Tylenchina</taxon>
        <taxon>Tylenchomorpha</taxon>
        <taxon>Sphaerularioidea</taxon>
        <taxon>Anguinidae</taxon>
        <taxon>Anguininae</taxon>
        <taxon>Ditylenchus</taxon>
    </lineage>
</organism>
<dbReference type="AlphaFoldDB" id="A0A915CY56"/>
<evidence type="ECO:0000313" key="2">
    <source>
        <dbReference type="WBParaSite" id="jg13391"/>
    </source>
</evidence>
<evidence type="ECO:0000313" key="1">
    <source>
        <dbReference type="Proteomes" id="UP000887574"/>
    </source>
</evidence>
<accession>A0A915CY56</accession>
<dbReference type="Proteomes" id="UP000887574">
    <property type="component" value="Unplaced"/>
</dbReference>
<dbReference type="WBParaSite" id="jg13391">
    <property type="protein sequence ID" value="jg13391"/>
    <property type="gene ID" value="jg13391"/>
</dbReference>
<keyword evidence="1" id="KW-1185">Reference proteome</keyword>
<sequence length="763" mass="85624">MERHEVILQATRSNLLFRRLSFGEAISTCSNGLSIFLLKQNIKENMSKEEDADFFGDDDNDDEVFDQNSGLITDGIENAERRSELKECASHLSRIPEEDNSIHEPTLVNPVYSCQGDFRFDESGDEDDARMQPESSKISLANPRENIAHDRSKTFYAQEMNFTAGNVSKANLLKVHDSTVQYQMGLNDSRAKNATFADKSKIDYSRNSESTFRHTSQSNVSKRMIDCAAQGPSKNMEQTYYDENLAASSFKCGDAALDLINKDGEKLRQTQALRLPSQTSFGSPFGGFGFDKSKTDFPNQTAVNRTVVDSFRCHAEVSHKVMDSSQVSVAAGQKRADSTQVPCDPDLVKAHCSKSLGSASQKSQSKSEPKQGVTCNIDDKVVPSSFSLPKENAPTFLLNTSRGSHSPPLLDVDKPCMYFGFRQLQYESMDVLNLNGLVDCGLIIRCRLKPLKNEAFRILYKADTKQKIKAFGTHSVYISFCPRLAVRYKATLHIDCLSQKNESAEYTCQLLGFGGQAMVHPFLNPVSIKSRRDLVMSAGGRFNLIPKSINKFSFMLENKGTRDAFASVILQDVNGDEIPTENAFVQPANLLLDKSSQSSKKIEVRMFVQNAIGSRRNSFASNASSRISSAVNNTTGSALPTAFRILVLWGEERQRQRLKMLERRKREKFFFLNRHFTVTRYEAEQANWDDATDELLSKEDYRMFEGYLRVTVIEVLDKRYSRSIQENAFKSRPASATGNTVIELEPDNTNNFGRDSILSSILE</sequence>
<name>A0A915CY56_9BILA</name>
<proteinExistence type="predicted"/>
<reference evidence="2" key="1">
    <citation type="submission" date="2022-11" db="UniProtKB">
        <authorList>
            <consortium name="WormBaseParasite"/>
        </authorList>
    </citation>
    <scope>IDENTIFICATION</scope>
</reference>
<protein>
    <submittedName>
        <fullName evidence="2">Uncharacterized protein</fullName>
    </submittedName>
</protein>